<dbReference type="Proteomes" id="UP000229095">
    <property type="component" value="Unassembled WGS sequence"/>
</dbReference>
<comment type="caution">
    <text evidence="1">The sequence shown here is derived from an EMBL/GenBank/DDBJ whole genome shotgun (WGS) entry which is preliminary data.</text>
</comment>
<evidence type="ECO:0000313" key="2">
    <source>
        <dbReference type="Proteomes" id="UP000229095"/>
    </source>
</evidence>
<dbReference type="AlphaFoldDB" id="A0A2M9HAU0"/>
<name>A0A2M9HAU0_9BIFI</name>
<dbReference type="RefSeq" id="WP_100510076.1">
    <property type="nucleotide sequence ID" value="NZ_PEBI01000001.1"/>
</dbReference>
<proteinExistence type="predicted"/>
<organism evidence="1 2">
    <name type="scientific">Bifidobacterium primatium</name>
    <dbReference type="NCBI Taxonomy" id="2045438"/>
    <lineage>
        <taxon>Bacteria</taxon>
        <taxon>Bacillati</taxon>
        <taxon>Actinomycetota</taxon>
        <taxon>Actinomycetes</taxon>
        <taxon>Bifidobacteriales</taxon>
        <taxon>Bifidobacteriaceae</taxon>
        <taxon>Bifidobacterium</taxon>
    </lineage>
</organism>
<keyword evidence="2" id="KW-1185">Reference proteome</keyword>
<gene>
    <name evidence="1" type="ORF">CS006_01910</name>
</gene>
<dbReference type="PROSITE" id="PS51257">
    <property type="entry name" value="PROKAR_LIPOPROTEIN"/>
    <property type="match status" value="1"/>
</dbReference>
<sequence length="61" mass="6608">MLIRHGTRPELRFGAAVYWAAACSASRKASCADCEYVGCCGCWNDGCYGPGCGCMESWFND</sequence>
<reference evidence="1 2" key="1">
    <citation type="submission" date="2017-10" db="EMBL/GenBank/DDBJ databases">
        <title>Draft genome sequences of strains TRE 1, TRE 9, TRE H and TRI 7, isolated from tamarins, belonging to four potential novel Bifidobacterium species.</title>
        <authorList>
            <person name="Mattarelli P."/>
            <person name="Modesto M."/>
            <person name="Puglisi E."/>
            <person name="Morelli L."/>
            <person name="Spezio C."/>
            <person name="Bonetti A."/>
            <person name="Sandri C."/>
        </authorList>
    </citation>
    <scope>NUCLEOTIDE SEQUENCE [LARGE SCALE GENOMIC DNA]</scope>
    <source>
        <strain evidence="2">TRE1</strain>
    </source>
</reference>
<protein>
    <submittedName>
        <fullName evidence="1">Uncharacterized protein</fullName>
    </submittedName>
</protein>
<evidence type="ECO:0000313" key="1">
    <source>
        <dbReference type="EMBL" id="PJM73933.1"/>
    </source>
</evidence>
<dbReference type="EMBL" id="PEBI01000001">
    <property type="protein sequence ID" value="PJM73933.1"/>
    <property type="molecule type" value="Genomic_DNA"/>
</dbReference>
<accession>A0A2M9HAU0</accession>